<dbReference type="InterPro" id="IPR011990">
    <property type="entry name" value="TPR-like_helical_dom_sf"/>
</dbReference>
<protein>
    <submittedName>
        <fullName evidence="3">Pentatricopeptide repeat-containing protein</fullName>
    </submittedName>
</protein>
<organism evidence="3 4">
    <name type="scientific">Lasiodiplodia theobromae</name>
    <dbReference type="NCBI Taxonomy" id="45133"/>
    <lineage>
        <taxon>Eukaryota</taxon>
        <taxon>Fungi</taxon>
        <taxon>Dikarya</taxon>
        <taxon>Ascomycota</taxon>
        <taxon>Pezizomycotina</taxon>
        <taxon>Dothideomycetes</taxon>
        <taxon>Dothideomycetes incertae sedis</taxon>
        <taxon>Botryosphaeriales</taxon>
        <taxon>Botryosphaeriaceae</taxon>
        <taxon>Lasiodiplodia</taxon>
    </lineage>
</organism>
<dbReference type="Gene3D" id="1.25.40.10">
    <property type="entry name" value="Tetratricopeptide repeat domain"/>
    <property type="match status" value="3"/>
</dbReference>
<dbReference type="OrthoDB" id="185373at2759"/>
<dbReference type="AlphaFoldDB" id="A0A5N5DI53"/>
<keyword evidence="1" id="KW-0677">Repeat</keyword>
<feature type="repeat" description="PPR" evidence="2">
    <location>
        <begin position="169"/>
        <end position="203"/>
    </location>
</feature>
<dbReference type="EMBL" id="VCHE01000016">
    <property type="protein sequence ID" value="KAB2577549.1"/>
    <property type="molecule type" value="Genomic_DNA"/>
</dbReference>
<feature type="repeat" description="PPR" evidence="2">
    <location>
        <begin position="204"/>
        <end position="238"/>
    </location>
</feature>
<feature type="repeat" description="PPR" evidence="2">
    <location>
        <begin position="487"/>
        <end position="521"/>
    </location>
</feature>
<dbReference type="InterPro" id="IPR002885">
    <property type="entry name" value="PPR_rpt"/>
</dbReference>
<dbReference type="PROSITE" id="PS51375">
    <property type="entry name" value="PPR"/>
    <property type="match status" value="4"/>
</dbReference>
<accession>A0A5N5DI53</accession>
<evidence type="ECO:0000256" key="2">
    <source>
        <dbReference type="PROSITE-ProRule" id="PRU00708"/>
    </source>
</evidence>
<dbReference type="NCBIfam" id="TIGR00756">
    <property type="entry name" value="PPR"/>
    <property type="match status" value="2"/>
</dbReference>
<evidence type="ECO:0000256" key="1">
    <source>
        <dbReference type="ARBA" id="ARBA00022737"/>
    </source>
</evidence>
<keyword evidence="4" id="KW-1185">Reference proteome</keyword>
<proteinExistence type="predicted"/>
<feature type="repeat" description="PPR" evidence="2">
    <location>
        <begin position="337"/>
        <end position="371"/>
    </location>
</feature>
<dbReference type="PANTHER" id="PTHR47933:SF11">
    <property type="entry name" value="PENTATRICOPEPTIDE REPEAT-CONTAINING PROTEIN 2"/>
    <property type="match status" value="1"/>
</dbReference>
<comment type="caution">
    <text evidence="3">The sequence shown here is derived from an EMBL/GenBank/DDBJ whole genome shotgun (WGS) entry which is preliminary data.</text>
</comment>
<name>A0A5N5DI53_9PEZI</name>
<reference evidence="3 4" key="1">
    <citation type="journal article" date="2019" name="Sci. Rep.">
        <title>A multi-omics analysis of the grapevine pathogen Lasiodiplodia theobromae reveals that temperature affects the expression of virulence- and pathogenicity-related genes.</title>
        <authorList>
            <person name="Felix C."/>
            <person name="Meneses R."/>
            <person name="Goncalves M.F.M."/>
            <person name="Tilleman L."/>
            <person name="Duarte A.S."/>
            <person name="Jorrin-Novo J.V."/>
            <person name="Van de Peer Y."/>
            <person name="Deforce D."/>
            <person name="Van Nieuwerburgh F."/>
            <person name="Esteves A.C."/>
            <person name="Alves A."/>
        </authorList>
    </citation>
    <scope>NUCLEOTIDE SEQUENCE [LARGE SCALE GENOMIC DNA]</scope>
    <source>
        <strain evidence="3 4">LA-SOL3</strain>
    </source>
</reference>
<gene>
    <name evidence="3" type="primary">MEE40</name>
    <name evidence="3" type="ORF">DBV05_g3697</name>
</gene>
<evidence type="ECO:0000313" key="4">
    <source>
        <dbReference type="Proteomes" id="UP000325902"/>
    </source>
</evidence>
<dbReference type="PANTHER" id="PTHR47933">
    <property type="entry name" value="PENTATRICOPEPTIDE REPEAT-CONTAINING PROTEIN 1, MITOCHONDRIAL"/>
    <property type="match status" value="1"/>
</dbReference>
<dbReference type="Proteomes" id="UP000325902">
    <property type="component" value="Unassembled WGS sequence"/>
</dbReference>
<sequence>MEAKFMNRIAYSALITFDILTRDNIKLILDEEIVSDSEPFIVFVAHLIPGSIRLPVKQYDDSPNDMLRLLGTAQVPSEAITALSNRVLNSVSKCMKIIGSAAHSASSSGPSAGIEEETRPPGQSLEDFYYGRIARAYSQDKRFVIYDLWVEACEALSRQNNETKAPQVPPALYDLTLEALMAMKLPDQAIKVWNQMVESGTKPTIKTWTAMINGCGRAKDFEGLEQMWARMLSSGVQPDVHAWSARISGIMRSRKFTYGLEALDEMGKIWVDAYKRLKSPSKRKKSQAEPDPAMLPAKPSTVILNGTITAIAQSQGQNQQYLARILAWARSFGIAPDVFTYNSLIAMSLSTGNGEEAMKLLQQMDKANIQPDAATFAIILNSIFRSETTANMSPKEQNEKVMGVLRNLEAHGLTATPHIYSTLVDGLLRRHGNEAAARAVLDYMVAKKVDIPPHIFTVLMAHYFAHYEFEAIEQLWKQIKVSGVVVDTIFYDRMIERYAAVGDIPKMLAFLKRMSNEGLTPGWPALQQVVVKLAEAGEWKKFEEIVNDVEQGVGIAQNGMKASEDNVISNFWKAVAWKRAEKPKPGNPELSFMQARHGI</sequence>
<dbReference type="GO" id="GO:0003729">
    <property type="term" value="F:mRNA binding"/>
    <property type="evidence" value="ECO:0007669"/>
    <property type="project" value="TreeGrafter"/>
</dbReference>
<dbReference type="InterPro" id="IPR051240">
    <property type="entry name" value="Mito_RNA-Proc/Resp"/>
</dbReference>
<dbReference type="Pfam" id="PF13041">
    <property type="entry name" value="PPR_2"/>
    <property type="match status" value="2"/>
</dbReference>
<evidence type="ECO:0000313" key="3">
    <source>
        <dbReference type="EMBL" id="KAB2577549.1"/>
    </source>
</evidence>